<dbReference type="Proteomes" id="UP001183648">
    <property type="component" value="Unassembled WGS sequence"/>
</dbReference>
<evidence type="ECO:0000259" key="1">
    <source>
        <dbReference type="Pfam" id="PF09423"/>
    </source>
</evidence>
<dbReference type="EC" id="3.1.3.1" evidence="3"/>
<dbReference type="PANTHER" id="PTHR43606:SF2">
    <property type="entry name" value="ALKALINE PHOSPHATASE FAMILY PROTEIN (AFU_ORTHOLOGUE AFUA_5G03860)"/>
    <property type="match status" value="1"/>
</dbReference>
<dbReference type="EMBL" id="JAVDYG010000001">
    <property type="protein sequence ID" value="MDR7360450.1"/>
    <property type="molecule type" value="Genomic_DNA"/>
</dbReference>
<proteinExistence type="predicted"/>
<name>A0ABU2BP98_9ACTN</name>
<dbReference type="RefSeq" id="WP_310296901.1">
    <property type="nucleotide sequence ID" value="NZ_BAAAPS010000006.1"/>
</dbReference>
<reference evidence="3 4" key="1">
    <citation type="submission" date="2023-07" db="EMBL/GenBank/DDBJ databases">
        <title>Sequencing the genomes of 1000 actinobacteria strains.</title>
        <authorList>
            <person name="Klenk H.-P."/>
        </authorList>
    </citation>
    <scope>NUCLEOTIDE SEQUENCE [LARGE SCALE GENOMIC DNA]</scope>
    <source>
        <strain evidence="3 4">DSM 19426</strain>
    </source>
</reference>
<organism evidence="3 4">
    <name type="scientific">Nocardioides marmoribigeumensis</name>
    <dbReference type="NCBI Taxonomy" id="433649"/>
    <lineage>
        <taxon>Bacteria</taxon>
        <taxon>Bacillati</taxon>
        <taxon>Actinomycetota</taxon>
        <taxon>Actinomycetes</taxon>
        <taxon>Propionibacteriales</taxon>
        <taxon>Nocardioidaceae</taxon>
        <taxon>Nocardioides</taxon>
    </lineage>
</organism>
<gene>
    <name evidence="3" type="ORF">J2S63_000003</name>
</gene>
<dbReference type="SUPFAM" id="SSF56300">
    <property type="entry name" value="Metallo-dependent phosphatases"/>
    <property type="match status" value="1"/>
</dbReference>
<feature type="domain" description="Phospholipase D N-terminal" evidence="2">
    <location>
        <begin position="9"/>
        <end position="105"/>
    </location>
</feature>
<dbReference type="InterPro" id="IPR038607">
    <property type="entry name" value="PhoD-like_sf"/>
</dbReference>
<feature type="domain" description="PhoD-like phosphatase metallophosphatase" evidence="1">
    <location>
        <begin position="118"/>
        <end position="489"/>
    </location>
</feature>
<dbReference type="Gene3D" id="2.60.40.380">
    <property type="entry name" value="Purple acid phosphatase-like, N-terminal"/>
    <property type="match status" value="1"/>
</dbReference>
<dbReference type="InterPro" id="IPR052900">
    <property type="entry name" value="Phospholipid_Metab_Enz"/>
</dbReference>
<dbReference type="Gene3D" id="3.60.21.70">
    <property type="entry name" value="PhoD-like phosphatase"/>
    <property type="match status" value="1"/>
</dbReference>
<evidence type="ECO:0000313" key="4">
    <source>
        <dbReference type="Proteomes" id="UP001183648"/>
    </source>
</evidence>
<dbReference type="PANTHER" id="PTHR43606">
    <property type="entry name" value="PHOSPHATASE, PUTATIVE (AFU_ORTHOLOGUE AFUA_6G08710)-RELATED"/>
    <property type="match status" value="1"/>
</dbReference>
<dbReference type="InterPro" id="IPR018946">
    <property type="entry name" value="PhoD-like_MPP"/>
</dbReference>
<keyword evidence="3" id="KW-0378">Hydrolase</keyword>
<dbReference type="CDD" id="cd07389">
    <property type="entry name" value="MPP_PhoD"/>
    <property type="match status" value="1"/>
</dbReference>
<dbReference type="InterPro" id="IPR032093">
    <property type="entry name" value="PhoD_N"/>
</dbReference>
<dbReference type="InterPro" id="IPR029052">
    <property type="entry name" value="Metallo-depent_PP-like"/>
</dbReference>
<dbReference type="GO" id="GO:0004035">
    <property type="term" value="F:alkaline phosphatase activity"/>
    <property type="evidence" value="ECO:0007669"/>
    <property type="project" value="UniProtKB-EC"/>
</dbReference>
<sequence length="526" mass="58185">MSLPDPFRHGVASGDPTPHQVVLWTRVTPTEAAQPGSGAGPQVRVRWQVARDARFTRVVSSGSQTTGPARDHTVKVDAGGLSPATTYFYRFSYDGVHSPVGRTRTAPAHDADNARLRFGVASCANWQAGWFSAYRHLADRDDLEFVLHLGDYVYEYGPGEYGMGIGNVDVRRHDPPHEMVTLADYRRRHAQYKTDPDLRRLHARHPFVLTWDDHERMDNSWRAGGVNHDASEGSFAARSAAAYKAYDEWMPVRLSGTSALGDGTRIHRRLTFGRLAQLSLLDLRTYRDEQVALPVDSPTLDDPGRTITGDAQMSWLKRTLDDQHCLWRLVGNPVMIAPVRAPSLYSGLLDKVNQATNGTVPLPTDGPPYNTDQWDGYTADRKELYQHLRDQGVNNAVFLTGDIHSSWACDLPVDAAAYRLTGGSVGTEFVCTSVTSNNLKDITGTPPRTSSLAVEAAVTTANPHVKFLNFDDHGYAVVDITRRRLQVDYFKISARDDRKATSTRMASWATTVNSNKVHAVSTGVQG</sequence>
<comment type="caution">
    <text evidence="3">The sequence shown here is derived from an EMBL/GenBank/DDBJ whole genome shotgun (WGS) entry which is preliminary data.</text>
</comment>
<protein>
    <submittedName>
        <fullName evidence="3">Alkaline phosphatase D</fullName>
        <ecNumber evidence="3">3.1.3.1</ecNumber>
    </submittedName>
</protein>
<dbReference type="Pfam" id="PF09423">
    <property type="entry name" value="PhoD"/>
    <property type="match status" value="1"/>
</dbReference>
<keyword evidence="4" id="KW-1185">Reference proteome</keyword>
<evidence type="ECO:0000259" key="2">
    <source>
        <dbReference type="Pfam" id="PF16655"/>
    </source>
</evidence>
<evidence type="ECO:0000313" key="3">
    <source>
        <dbReference type="EMBL" id="MDR7360450.1"/>
    </source>
</evidence>
<dbReference type="Pfam" id="PF16655">
    <property type="entry name" value="PhoD_N"/>
    <property type="match status" value="1"/>
</dbReference>
<accession>A0ABU2BP98</accession>